<name>A0A099FBR8_9RHOB</name>
<dbReference type="EMBL" id="JRKS01000018">
    <property type="protein sequence ID" value="KGJ07646.1"/>
    <property type="molecule type" value="Genomic_DNA"/>
</dbReference>
<dbReference type="Proteomes" id="UP000029917">
    <property type="component" value="Unassembled WGS sequence"/>
</dbReference>
<dbReference type="STRING" id="690417.IC63_07715"/>
<gene>
    <name evidence="1" type="ORF">IC63_07715</name>
</gene>
<evidence type="ECO:0000313" key="1">
    <source>
        <dbReference type="EMBL" id="KGJ07646.1"/>
    </source>
</evidence>
<dbReference type="SUPFAM" id="SSF56059">
    <property type="entry name" value="Glutathione synthetase ATP-binding domain-like"/>
    <property type="match status" value="1"/>
</dbReference>
<dbReference type="AlphaFoldDB" id="A0A099FBR8"/>
<reference evidence="1 2" key="1">
    <citation type="submission" date="2014-09" db="EMBL/GenBank/DDBJ databases">
        <authorList>
            <person name="McGinnis J.M."/>
            <person name="Wolfgang W.J."/>
        </authorList>
    </citation>
    <scope>NUCLEOTIDE SEQUENCE [LARGE SCALE GENOMIC DNA]</scope>
    <source>
        <strain evidence="1 2">HAMBI 3106</strain>
    </source>
</reference>
<evidence type="ECO:0008006" key="3">
    <source>
        <dbReference type="Google" id="ProtNLM"/>
    </source>
</evidence>
<reference evidence="1 2" key="2">
    <citation type="submission" date="2014-10" db="EMBL/GenBank/DDBJ databases">
        <title>Paracoccus sanguinis sp. nov., isolated from clinical specimens of New York State patients.</title>
        <authorList>
            <person name="Mingle L.A."/>
            <person name="Cole J.A."/>
            <person name="Lapierre P."/>
            <person name="Musser K.A."/>
        </authorList>
    </citation>
    <scope>NUCLEOTIDE SEQUENCE [LARGE SCALE GENOMIC DNA]</scope>
    <source>
        <strain evidence="1 2">HAMBI 3106</strain>
    </source>
</reference>
<protein>
    <recommendedName>
        <fullName evidence="3">ATP-grasp domain-containing protein</fullName>
    </recommendedName>
</protein>
<sequence>MILIFGGRHDPNIAVLADRLAARGMPFVDLRIGAEANPRLRIDLARQLLEVDGEAVPVTGAFLRHDVFLYPTEDVAGAAASALNWYQAVRGWLVSQPGIRVLNPLYPLRETNKIGNLIEAAACGLRIPPTIIDSRPADPAALPGPHIQKPVAGGEYTAPAGQGGAGAQYPRFVQPRLDRPEMRIYRIGGRLLAFRLESPDLDYRQSQNVTLAEAEVPQPEGAALTHLCDRLGLDFAAADFMTDGDGRRVFLEVNSQPMFAAFDRVAGGALSDAIIDALSP</sequence>
<evidence type="ECO:0000313" key="2">
    <source>
        <dbReference type="Proteomes" id="UP000029917"/>
    </source>
</evidence>
<keyword evidence="2" id="KW-1185">Reference proteome</keyword>
<organism evidence="1 2">
    <name type="scientific">Paracoccus sphaerophysae</name>
    <dbReference type="NCBI Taxonomy" id="690417"/>
    <lineage>
        <taxon>Bacteria</taxon>
        <taxon>Pseudomonadati</taxon>
        <taxon>Pseudomonadota</taxon>
        <taxon>Alphaproteobacteria</taxon>
        <taxon>Rhodobacterales</taxon>
        <taxon>Paracoccaceae</taxon>
        <taxon>Paracoccus</taxon>
    </lineage>
</organism>
<dbReference type="RefSeq" id="WP_036718620.1">
    <property type="nucleotide sequence ID" value="NZ_JRKS01000018.1"/>
</dbReference>
<proteinExistence type="predicted"/>
<accession>A0A099FBR8</accession>
<dbReference type="Gene3D" id="3.30.470.20">
    <property type="entry name" value="ATP-grasp fold, B domain"/>
    <property type="match status" value="1"/>
</dbReference>
<dbReference type="OrthoDB" id="583309at2"/>
<comment type="caution">
    <text evidence="1">The sequence shown here is derived from an EMBL/GenBank/DDBJ whole genome shotgun (WGS) entry which is preliminary data.</text>
</comment>